<keyword evidence="2" id="KW-1185">Reference proteome</keyword>
<proteinExistence type="predicted"/>
<accession>A0A3N4J578</accession>
<dbReference type="Proteomes" id="UP000276215">
    <property type="component" value="Unassembled WGS sequence"/>
</dbReference>
<dbReference type="OrthoDB" id="10051449at2759"/>
<evidence type="ECO:0000313" key="1">
    <source>
        <dbReference type="EMBL" id="RPA92407.1"/>
    </source>
</evidence>
<reference evidence="1 2" key="1">
    <citation type="journal article" date="2018" name="Nat. Ecol. Evol.">
        <title>Pezizomycetes genomes reveal the molecular basis of ectomycorrhizal truffle lifestyle.</title>
        <authorList>
            <person name="Murat C."/>
            <person name="Payen T."/>
            <person name="Noel B."/>
            <person name="Kuo A."/>
            <person name="Morin E."/>
            <person name="Chen J."/>
            <person name="Kohler A."/>
            <person name="Krizsan K."/>
            <person name="Balestrini R."/>
            <person name="Da Silva C."/>
            <person name="Montanini B."/>
            <person name="Hainaut M."/>
            <person name="Levati E."/>
            <person name="Barry K.W."/>
            <person name="Belfiori B."/>
            <person name="Cichocki N."/>
            <person name="Clum A."/>
            <person name="Dockter R.B."/>
            <person name="Fauchery L."/>
            <person name="Guy J."/>
            <person name="Iotti M."/>
            <person name="Le Tacon F."/>
            <person name="Lindquist E.A."/>
            <person name="Lipzen A."/>
            <person name="Malagnac F."/>
            <person name="Mello A."/>
            <person name="Molinier V."/>
            <person name="Miyauchi S."/>
            <person name="Poulain J."/>
            <person name="Riccioni C."/>
            <person name="Rubini A."/>
            <person name="Sitrit Y."/>
            <person name="Splivallo R."/>
            <person name="Traeger S."/>
            <person name="Wang M."/>
            <person name="Zifcakova L."/>
            <person name="Wipf D."/>
            <person name="Zambonelli A."/>
            <person name="Paolocci F."/>
            <person name="Nowrousian M."/>
            <person name="Ottonello S."/>
            <person name="Baldrian P."/>
            <person name="Spatafora J.W."/>
            <person name="Henrissat B."/>
            <person name="Nagy L.G."/>
            <person name="Aury J.M."/>
            <person name="Wincker P."/>
            <person name="Grigoriev I.V."/>
            <person name="Bonfante P."/>
            <person name="Martin F.M."/>
        </authorList>
    </citation>
    <scope>NUCLEOTIDE SEQUENCE [LARGE SCALE GENOMIC DNA]</scope>
    <source>
        <strain evidence="1 2">120613-1</strain>
    </source>
</reference>
<dbReference type="AlphaFoldDB" id="A0A3N4J578"/>
<name>A0A3N4J578_9PEZI</name>
<feature type="non-terminal residue" evidence="1">
    <location>
        <position position="50"/>
    </location>
</feature>
<dbReference type="EMBL" id="ML120473">
    <property type="protein sequence ID" value="RPA92407.1"/>
    <property type="molecule type" value="Genomic_DNA"/>
</dbReference>
<gene>
    <name evidence="1" type="ORF">L873DRAFT_1658189</name>
</gene>
<organism evidence="1 2">
    <name type="scientific">Choiromyces venosus 120613-1</name>
    <dbReference type="NCBI Taxonomy" id="1336337"/>
    <lineage>
        <taxon>Eukaryota</taxon>
        <taxon>Fungi</taxon>
        <taxon>Dikarya</taxon>
        <taxon>Ascomycota</taxon>
        <taxon>Pezizomycotina</taxon>
        <taxon>Pezizomycetes</taxon>
        <taxon>Pezizales</taxon>
        <taxon>Tuberaceae</taxon>
        <taxon>Choiromyces</taxon>
    </lineage>
</organism>
<feature type="non-terminal residue" evidence="1">
    <location>
        <position position="1"/>
    </location>
</feature>
<sequence>IWGFIDGTNKFIYRLWRNVIDQQYFYSRYKKGYVIVFHGVTTPNGLISSI</sequence>
<protein>
    <submittedName>
        <fullName evidence="1">Uncharacterized protein</fullName>
    </submittedName>
</protein>
<evidence type="ECO:0000313" key="2">
    <source>
        <dbReference type="Proteomes" id="UP000276215"/>
    </source>
</evidence>